<evidence type="ECO:0000313" key="3">
    <source>
        <dbReference type="Proteomes" id="UP000626109"/>
    </source>
</evidence>
<sequence length="425" mass="46166">LIESTAAPVMPGLVGSTASASASSDGADWGENWEEAAKQARMAQRISTYVFPGKGKGKGKNGFYQDLLWTPLVGQLREGEKKKDADMVRALHGAVEMHSAKSVTLSQLGSDFRVSQLKKENMFKNVRLLDILKAYEDVFDMVPDSASGGWQVKLRPNAKAALPGAEFLDASQDLSLTLPDRIENPRSQFDKLQSLRIELLHALSRRGNRVALQELGQEPRVQQRKQGIHQAKKLIEFIRLFPGNFRVDTEESNMIIEVTSAIVADQSMIDKAIARFQQEQDRDRRSGGAGSSGGDRRGVGGGGGRNISDNNRGGRGGRGGRSRSRSRGRRPGSEIIPRSEGLGAPPGQQAHPGYPPPHSYPAPYGYPGYGPPPPHYPPHYPPPPAHYDYHQAHPGYPPPAAYPPGYGYPPPPAHGYGPPPPAHHG</sequence>
<comment type="caution">
    <text evidence="2">The sequence shown here is derived from an EMBL/GenBank/DDBJ whole genome shotgun (WGS) entry which is preliminary data.</text>
</comment>
<feature type="compositionally biased region" description="Pro residues" evidence="1">
    <location>
        <begin position="395"/>
        <end position="425"/>
    </location>
</feature>
<feature type="compositionally biased region" description="Gly residues" evidence="1">
    <location>
        <begin position="287"/>
        <end position="305"/>
    </location>
</feature>
<feature type="compositionally biased region" description="Basic residues" evidence="1">
    <location>
        <begin position="318"/>
        <end position="330"/>
    </location>
</feature>
<evidence type="ECO:0000256" key="1">
    <source>
        <dbReference type="SAM" id="MobiDB-lite"/>
    </source>
</evidence>
<reference evidence="2" key="1">
    <citation type="submission" date="2021-02" db="EMBL/GenBank/DDBJ databases">
        <authorList>
            <person name="Dougan E. K."/>
            <person name="Rhodes N."/>
            <person name="Thang M."/>
            <person name="Chan C."/>
        </authorList>
    </citation>
    <scope>NUCLEOTIDE SEQUENCE</scope>
</reference>
<name>A0A813K241_POLGL</name>
<feature type="compositionally biased region" description="Pro residues" evidence="1">
    <location>
        <begin position="369"/>
        <end position="385"/>
    </location>
</feature>
<protein>
    <submittedName>
        <fullName evidence="2">Uncharacterized protein</fullName>
    </submittedName>
</protein>
<organism evidence="2 3">
    <name type="scientific">Polarella glacialis</name>
    <name type="common">Dinoflagellate</name>
    <dbReference type="NCBI Taxonomy" id="89957"/>
    <lineage>
        <taxon>Eukaryota</taxon>
        <taxon>Sar</taxon>
        <taxon>Alveolata</taxon>
        <taxon>Dinophyceae</taxon>
        <taxon>Suessiales</taxon>
        <taxon>Suessiaceae</taxon>
        <taxon>Polarella</taxon>
    </lineage>
</organism>
<accession>A0A813K241</accession>
<dbReference type="AlphaFoldDB" id="A0A813K241"/>
<proteinExistence type="predicted"/>
<evidence type="ECO:0000313" key="2">
    <source>
        <dbReference type="EMBL" id="CAE8692901.1"/>
    </source>
</evidence>
<gene>
    <name evidence="2" type="ORF">PGLA2088_LOCUS28097</name>
</gene>
<dbReference type="Proteomes" id="UP000626109">
    <property type="component" value="Unassembled WGS sequence"/>
</dbReference>
<feature type="region of interest" description="Disordered" evidence="1">
    <location>
        <begin position="276"/>
        <end position="425"/>
    </location>
</feature>
<dbReference type="EMBL" id="CAJNNW010027736">
    <property type="protein sequence ID" value="CAE8692901.1"/>
    <property type="molecule type" value="Genomic_DNA"/>
</dbReference>
<feature type="non-terminal residue" evidence="2">
    <location>
        <position position="1"/>
    </location>
</feature>